<dbReference type="RefSeq" id="WP_164823914.1">
    <property type="nucleotide sequence ID" value="NZ_CP049228.1"/>
</dbReference>
<dbReference type="SUPFAM" id="SSF52540">
    <property type="entry name" value="P-loop containing nucleoside triphosphate hydrolases"/>
    <property type="match status" value="1"/>
</dbReference>
<dbReference type="HAMAP" id="MF_00092">
    <property type="entry name" value="MutS2"/>
    <property type="match status" value="1"/>
</dbReference>
<dbReference type="CDD" id="cd03280">
    <property type="entry name" value="ABC_MutS2"/>
    <property type="match status" value="1"/>
</dbReference>
<keyword evidence="6 9" id="KW-0067">ATP-binding</keyword>
<evidence type="ECO:0000259" key="11">
    <source>
        <dbReference type="PROSITE" id="PS50828"/>
    </source>
</evidence>
<dbReference type="InterPro" id="IPR045076">
    <property type="entry name" value="MutS"/>
</dbReference>
<feature type="coiled-coil region" evidence="10">
    <location>
        <begin position="517"/>
        <end position="544"/>
    </location>
</feature>
<dbReference type="PANTHER" id="PTHR48466:SF2">
    <property type="entry name" value="OS10G0509000 PROTEIN"/>
    <property type="match status" value="1"/>
</dbReference>
<dbReference type="InterPro" id="IPR046893">
    <property type="entry name" value="MSSS"/>
</dbReference>
<dbReference type="GO" id="GO:0016887">
    <property type="term" value="F:ATP hydrolysis activity"/>
    <property type="evidence" value="ECO:0007669"/>
    <property type="project" value="InterPro"/>
</dbReference>
<dbReference type="FunFam" id="3.40.50.300:FF:000830">
    <property type="entry name" value="Endonuclease MutS2"/>
    <property type="match status" value="1"/>
</dbReference>
<evidence type="ECO:0000256" key="3">
    <source>
        <dbReference type="ARBA" id="ARBA00022741"/>
    </source>
</evidence>
<evidence type="ECO:0000256" key="1">
    <source>
        <dbReference type="ARBA" id="ARBA00022722"/>
    </source>
</evidence>
<dbReference type="AlphaFoldDB" id="A0A6G7B850"/>
<evidence type="ECO:0000256" key="9">
    <source>
        <dbReference type="HAMAP-Rule" id="MF_00092"/>
    </source>
</evidence>
<dbReference type="GO" id="GO:0140664">
    <property type="term" value="F:ATP-dependent DNA damage sensor activity"/>
    <property type="evidence" value="ECO:0007669"/>
    <property type="project" value="InterPro"/>
</dbReference>
<dbReference type="GO" id="GO:0072344">
    <property type="term" value="P:rescue of stalled ribosome"/>
    <property type="evidence" value="ECO:0007669"/>
    <property type="project" value="UniProtKB-UniRule"/>
</dbReference>
<dbReference type="GO" id="GO:0004519">
    <property type="term" value="F:endonuclease activity"/>
    <property type="evidence" value="ECO:0007669"/>
    <property type="project" value="UniProtKB-UniRule"/>
</dbReference>
<evidence type="ECO:0000313" key="12">
    <source>
        <dbReference type="EMBL" id="QIH23499.1"/>
    </source>
</evidence>
<keyword evidence="3 9" id="KW-0547">Nucleotide-binding</keyword>
<keyword evidence="4 9" id="KW-0255">Endonuclease</keyword>
<dbReference type="NCBIfam" id="TIGR01069">
    <property type="entry name" value="mutS2"/>
    <property type="match status" value="1"/>
</dbReference>
<dbReference type="Proteomes" id="UP000501676">
    <property type="component" value="Chromosome"/>
</dbReference>
<dbReference type="InterPro" id="IPR007696">
    <property type="entry name" value="DNA_mismatch_repair_MutS_core"/>
</dbReference>
<proteinExistence type="inferred from homology"/>
<keyword evidence="10" id="KW-0175">Coiled coil</keyword>
<dbReference type="GO" id="GO:0045910">
    <property type="term" value="P:negative regulation of DNA recombination"/>
    <property type="evidence" value="ECO:0007669"/>
    <property type="project" value="InterPro"/>
</dbReference>
<evidence type="ECO:0000313" key="13">
    <source>
        <dbReference type="Proteomes" id="UP000501676"/>
    </source>
</evidence>
<comment type="similarity">
    <text evidence="9">Belongs to the DNA mismatch repair MutS family. MutS2 subfamily.</text>
</comment>
<dbReference type="GO" id="GO:0006298">
    <property type="term" value="P:mismatch repair"/>
    <property type="evidence" value="ECO:0007669"/>
    <property type="project" value="InterPro"/>
</dbReference>
<comment type="subunit">
    <text evidence="9">Homodimer. Binds to stalled ribosomes, contacting rRNA.</text>
</comment>
<dbReference type="InterPro" id="IPR036063">
    <property type="entry name" value="Smr_dom_sf"/>
</dbReference>
<dbReference type="SMART" id="SM00533">
    <property type="entry name" value="MUTSd"/>
    <property type="match status" value="1"/>
</dbReference>
<gene>
    <name evidence="9" type="primary">mutS2</name>
    <name evidence="9" type="synonym">rqcU</name>
    <name evidence="12" type="ORF">G6Z83_01900</name>
</gene>
<dbReference type="Gene3D" id="3.30.1370.110">
    <property type="match status" value="1"/>
</dbReference>
<dbReference type="PROSITE" id="PS50828">
    <property type="entry name" value="SMR"/>
    <property type="match status" value="1"/>
</dbReference>
<dbReference type="EMBL" id="CP049228">
    <property type="protein sequence ID" value="QIH23499.1"/>
    <property type="molecule type" value="Genomic_DNA"/>
</dbReference>
<evidence type="ECO:0000256" key="5">
    <source>
        <dbReference type="ARBA" id="ARBA00022801"/>
    </source>
</evidence>
<dbReference type="Pfam" id="PF20297">
    <property type="entry name" value="MSSS"/>
    <property type="match status" value="1"/>
</dbReference>
<keyword evidence="2 9" id="KW-0699">rRNA-binding</keyword>
<evidence type="ECO:0000256" key="6">
    <source>
        <dbReference type="ARBA" id="ARBA00022840"/>
    </source>
</evidence>
<organism evidence="12 13">
    <name type="scientific">Lactobacillus iners</name>
    <dbReference type="NCBI Taxonomy" id="147802"/>
    <lineage>
        <taxon>Bacteria</taxon>
        <taxon>Bacillati</taxon>
        <taxon>Bacillota</taxon>
        <taxon>Bacilli</taxon>
        <taxon>Lactobacillales</taxon>
        <taxon>Lactobacillaceae</taxon>
        <taxon>Lactobacillus</taxon>
    </lineage>
</organism>
<dbReference type="InterPro" id="IPR027417">
    <property type="entry name" value="P-loop_NTPase"/>
</dbReference>
<name>A0A6G7B850_9LACO</name>
<comment type="function">
    <text evidence="9">Endonuclease that is involved in the suppression of homologous recombination and thus may have a key role in the control of bacterial genetic diversity.</text>
</comment>
<keyword evidence="8 9" id="KW-0238">DNA-binding</keyword>
<evidence type="ECO:0000256" key="7">
    <source>
        <dbReference type="ARBA" id="ARBA00022884"/>
    </source>
</evidence>
<evidence type="ECO:0000256" key="10">
    <source>
        <dbReference type="SAM" id="Coils"/>
    </source>
</evidence>
<feature type="domain" description="Smr" evidence="11">
    <location>
        <begin position="711"/>
        <end position="786"/>
    </location>
</feature>
<comment type="function">
    <text evidence="9">Acts as a ribosome collision sensor, splitting the ribosome into its 2 subunits. Detects stalled/collided 70S ribosomes which it binds and splits by an ATP-hydrolysis driven conformational change. Acts upstream of the ribosome quality control system (RQC), a ribosome-associated complex that mediates the extraction of incompletely synthesized nascent chains from stalled ribosomes and their subsequent degradation. Probably generates substrates for RQC.</text>
</comment>
<dbReference type="Gene3D" id="3.40.50.300">
    <property type="entry name" value="P-loop containing nucleotide triphosphate hydrolases"/>
    <property type="match status" value="1"/>
</dbReference>
<reference evidence="12 13" key="1">
    <citation type="submission" date="2020-02" db="EMBL/GenBank/DDBJ databases">
        <title>Complete genome sequences of six Lactobacillus iners strains isolated from the human vagina.</title>
        <authorList>
            <person name="France M.T."/>
            <person name="Rutt L."/>
            <person name="Narina S."/>
            <person name="Arbaugh S."/>
            <person name="Humphrys M.S."/>
            <person name="Ma B."/>
            <person name="Hayward M.R."/>
            <person name="Relman D."/>
            <person name="Kwon D.S."/>
            <person name="Ravel J."/>
        </authorList>
    </citation>
    <scope>NUCLEOTIDE SEQUENCE [LARGE SCALE GENOMIC DNA]</scope>
    <source>
        <strain evidence="12 13">C0210C1</strain>
    </source>
</reference>
<evidence type="ECO:0000256" key="8">
    <source>
        <dbReference type="ARBA" id="ARBA00023125"/>
    </source>
</evidence>
<dbReference type="GO" id="GO:0005524">
    <property type="term" value="F:ATP binding"/>
    <property type="evidence" value="ECO:0007669"/>
    <property type="project" value="UniProtKB-UniRule"/>
</dbReference>
<dbReference type="GO" id="GO:0043023">
    <property type="term" value="F:ribosomal large subunit binding"/>
    <property type="evidence" value="ECO:0007669"/>
    <property type="project" value="UniProtKB-UniRule"/>
</dbReference>
<dbReference type="PANTHER" id="PTHR48466">
    <property type="entry name" value="OS10G0509000 PROTEIN-RELATED"/>
    <property type="match status" value="1"/>
</dbReference>
<accession>A0A6G7B850</accession>
<dbReference type="InterPro" id="IPR000432">
    <property type="entry name" value="DNA_mismatch_repair_MutS_C"/>
</dbReference>
<dbReference type="EC" id="3.1.-.-" evidence="9"/>
<evidence type="ECO:0000256" key="4">
    <source>
        <dbReference type="ARBA" id="ARBA00022759"/>
    </source>
</evidence>
<protein>
    <recommendedName>
        <fullName evidence="9">Endonuclease MutS2</fullName>
        <ecNumber evidence="9">3.1.-.-</ecNumber>
    </recommendedName>
    <alternativeName>
        <fullName evidence="9">Ribosome-associated protein quality control-upstream factor</fullName>
        <shortName evidence="9">RQC-upstream factor</shortName>
        <shortName evidence="9">RqcU</shortName>
        <ecNumber evidence="9">3.6.4.-</ecNumber>
    </alternativeName>
</protein>
<dbReference type="GO" id="GO:0019843">
    <property type="term" value="F:rRNA binding"/>
    <property type="evidence" value="ECO:0007669"/>
    <property type="project" value="UniProtKB-UniRule"/>
</dbReference>
<dbReference type="Pfam" id="PF01713">
    <property type="entry name" value="Smr"/>
    <property type="match status" value="1"/>
</dbReference>
<dbReference type="SMART" id="SM00463">
    <property type="entry name" value="SMR"/>
    <property type="match status" value="1"/>
</dbReference>
<dbReference type="PIRSF" id="PIRSF005814">
    <property type="entry name" value="MutS_YshD"/>
    <property type="match status" value="1"/>
</dbReference>
<dbReference type="SMART" id="SM00534">
    <property type="entry name" value="MUTSac"/>
    <property type="match status" value="1"/>
</dbReference>
<dbReference type="SUPFAM" id="SSF160443">
    <property type="entry name" value="SMR domain-like"/>
    <property type="match status" value="1"/>
</dbReference>
<keyword evidence="1 9" id="KW-0540">Nuclease</keyword>
<feature type="binding site" evidence="9">
    <location>
        <begin position="333"/>
        <end position="340"/>
    </location>
    <ligand>
        <name>ATP</name>
        <dbReference type="ChEBI" id="CHEBI:30616"/>
    </ligand>
</feature>
<sequence length="786" mass="87806">MNSKIIEKLEFKRITQMLSDLAVTEPAKKLAQELLPVSDYQTVLNNMAQTTALVNIQRVKGPLPLTDFVDVNASIKRLHINADLNAQELGNILLILSIVRDCKNFLSAIQDRELDLHAIDDLIDSLLQLDDLFNALNRSLESDGTVLDTASAELNRIRHNLKANELDIKTKMEAYLKNSSEYLTESIITIRDGRYVIPVKQTYKNKFGGVVHDQSASGQTMFVEPEAVLSINNRQQQLVYEEKREIHKILKQLSLMAQEYIDEIAADARTLISLDFLSAKSLLAKKLKATEPIFTENNEVDLHGARHPLLDPKKVVTNDIELGKNFDTMLITGPNTGGKTIILKTVGILQLMAQSGLYITAHEGSKVGIFREIYADIGDEQSIDQSLSTFSSHMDQIIKIMANVNQDDLVLLDELGAGTDPEEGACLAIAILDYMQARLPKIMITTHYPELKLYGYNRLRTSNASMEFDVKKMHPTYKLRIGIPGQSNAFAIAEQLGMDNTVIIAGRSLMSEQNNDINKMILRLNQQTKDAEELTNQVHKKLKLCIALKNKLQAGLDWYNQQVDHQMQLTMAKVDKIVSDKRDEAEKIIKQLKQQQHDNGQFKINKVIEAKNAFNAIENETQQLAHNKILKKAKKKHDIQPGDAVKVSSYGQTGVVTKKISDNQFEVQIGIIKVKVSGADLDKIVSKKAKTKEMVVRSGRGIRTTQAKAELDLRGKRYEDAMVELDRYIDSVLLNGLTVVTIIHGVGTGAIRLGVGKYLRQSKHVQSFAYAPANEGGTGATIVHLK</sequence>
<dbReference type="Pfam" id="PF00488">
    <property type="entry name" value="MutS_V"/>
    <property type="match status" value="1"/>
</dbReference>
<dbReference type="InterPro" id="IPR005747">
    <property type="entry name" value="MutS2"/>
</dbReference>
<dbReference type="EC" id="3.6.4.-" evidence="9"/>
<dbReference type="InterPro" id="IPR002625">
    <property type="entry name" value="Smr_dom"/>
</dbReference>
<evidence type="ECO:0000256" key="2">
    <source>
        <dbReference type="ARBA" id="ARBA00022730"/>
    </source>
</evidence>
<dbReference type="SUPFAM" id="SSF48334">
    <property type="entry name" value="DNA repair protein MutS, domain III"/>
    <property type="match status" value="1"/>
</dbReference>
<dbReference type="GO" id="GO:0030983">
    <property type="term" value="F:mismatched DNA binding"/>
    <property type="evidence" value="ECO:0007669"/>
    <property type="project" value="InterPro"/>
</dbReference>
<keyword evidence="7 9" id="KW-0694">RNA-binding</keyword>
<keyword evidence="5 9" id="KW-0378">Hydrolase</keyword>
<dbReference type="InterPro" id="IPR036187">
    <property type="entry name" value="DNA_mismatch_repair_MutS_sf"/>
</dbReference>